<keyword evidence="1" id="KW-0472">Membrane</keyword>
<dbReference type="EMBL" id="MFJA01000074">
    <property type="protein sequence ID" value="OGG02136.1"/>
    <property type="molecule type" value="Genomic_DNA"/>
</dbReference>
<dbReference type="STRING" id="1798371.A2W14_02735"/>
<dbReference type="CDD" id="cd08547">
    <property type="entry name" value="Type_II_cohesin"/>
    <property type="match status" value="1"/>
</dbReference>
<proteinExistence type="predicted"/>
<evidence type="ECO:0000313" key="2">
    <source>
        <dbReference type="EMBL" id="OGG02136.1"/>
    </source>
</evidence>
<comment type="caution">
    <text evidence="2">The sequence shown here is derived from an EMBL/GenBank/DDBJ whole genome shotgun (WGS) entry which is preliminary data.</text>
</comment>
<dbReference type="InterPro" id="IPR008965">
    <property type="entry name" value="CBM2/CBM3_carb-bd_dom_sf"/>
</dbReference>
<feature type="transmembrane region" description="Helical" evidence="1">
    <location>
        <begin position="6"/>
        <end position="27"/>
    </location>
</feature>
<protein>
    <submittedName>
        <fullName evidence="2">Uncharacterized protein</fullName>
    </submittedName>
</protein>
<evidence type="ECO:0000313" key="3">
    <source>
        <dbReference type="Proteomes" id="UP000176665"/>
    </source>
</evidence>
<dbReference type="SUPFAM" id="SSF49384">
    <property type="entry name" value="Carbohydrate-binding domain"/>
    <property type="match status" value="1"/>
</dbReference>
<organism evidence="2 3">
    <name type="scientific">Candidatus Gottesmanbacteria bacterium RBG_16_37_8</name>
    <dbReference type="NCBI Taxonomy" id="1798371"/>
    <lineage>
        <taxon>Bacteria</taxon>
        <taxon>Candidatus Gottesmaniibacteriota</taxon>
    </lineage>
</organism>
<dbReference type="Proteomes" id="UP000176665">
    <property type="component" value="Unassembled WGS sequence"/>
</dbReference>
<dbReference type="GO" id="GO:0030246">
    <property type="term" value="F:carbohydrate binding"/>
    <property type="evidence" value="ECO:0007669"/>
    <property type="project" value="InterPro"/>
</dbReference>
<dbReference type="AlphaFoldDB" id="A0A1F5YPT1"/>
<evidence type="ECO:0000256" key="1">
    <source>
        <dbReference type="SAM" id="Phobius"/>
    </source>
</evidence>
<keyword evidence="1" id="KW-1133">Transmembrane helix</keyword>
<accession>A0A1F5YPT1</accession>
<sequence length="197" mass="21725">MAGKSDITKILIVVVILIVLLTGIFVVRKRGAKPFSEENIRTETNKEEVIPKENKNTITFESDTETVTVGQEIEINLNFRAPGKNIFGSDVVLLFDPEYLVLGEEGIGASDFFATMPRKDIDSENGIIKVTAFDGLDEVLTEDDQPLFSVSFKAVKSGTTKVSLEYSKGETNTTTLVERQTSENILDSVDSLEIVIE</sequence>
<gene>
    <name evidence="2" type="ORF">A2W14_02735</name>
</gene>
<reference evidence="2 3" key="1">
    <citation type="journal article" date="2016" name="Nat. Commun.">
        <title>Thousands of microbial genomes shed light on interconnected biogeochemical processes in an aquifer system.</title>
        <authorList>
            <person name="Anantharaman K."/>
            <person name="Brown C.T."/>
            <person name="Hug L.A."/>
            <person name="Sharon I."/>
            <person name="Castelle C.J."/>
            <person name="Probst A.J."/>
            <person name="Thomas B.C."/>
            <person name="Singh A."/>
            <person name="Wilkins M.J."/>
            <person name="Karaoz U."/>
            <person name="Brodie E.L."/>
            <person name="Williams K.H."/>
            <person name="Hubbard S.S."/>
            <person name="Banfield J.F."/>
        </authorList>
    </citation>
    <scope>NUCLEOTIDE SEQUENCE [LARGE SCALE GENOMIC DNA]</scope>
</reference>
<keyword evidence="1" id="KW-0812">Transmembrane</keyword>
<dbReference type="Gene3D" id="2.60.40.680">
    <property type="match status" value="1"/>
</dbReference>
<name>A0A1F5YPT1_9BACT</name>